<protein>
    <recommendedName>
        <fullName evidence="1">Dienelactone hydrolase domain-containing protein</fullName>
    </recommendedName>
</protein>
<dbReference type="Proteomes" id="UP000321058">
    <property type="component" value="Unassembled WGS sequence"/>
</dbReference>
<dbReference type="InterPro" id="IPR050261">
    <property type="entry name" value="FrsA_esterase"/>
</dbReference>
<accession>A0A512ND37</accession>
<dbReference type="AlphaFoldDB" id="A0A512ND37"/>
<name>A0A512ND37_9HYPH</name>
<sequence>MSTLHPVLAQTREELNIATVEGDMVVTRCAADCSGKRPCVLVLHGNRGPELNPRAYARYADALTAVGIDTYLLRYFTPADSQTLDPKTSTKEERCAYTSRRFGGWARRVSSVATAILARSDASDRIGLLGFSLGGYVAAATAAEDNRIAALAVLYGGMPDDLGSYVKQLPPIIELHGEADRVVPVAKGEALVKLAQSVGANAELVTYAARDHGFDFSDTDPMTADAVRRVTQFFQGRLEGQ</sequence>
<organism evidence="2 3">
    <name type="scientific">Reyranella soli</name>
    <dbReference type="NCBI Taxonomy" id="1230389"/>
    <lineage>
        <taxon>Bacteria</taxon>
        <taxon>Pseudomonadati</taxon>
        <taxon>Pseudomonadota</taxon>
        <taxon>Alphaproteobacteria</taxon>
        <taxon>Hyphomicrobiales</taxon>
        <taxon>Reyranellaceae</taxon>
        <taxon>Reyranella</taxon>
    </lineage>
</organism>
<dbReference type="InterPro" id="IPR002925">
    <property type="entry name" value="Dienelactn_hydro"/>
</dbReference>
<proteinExistence type="predicted"/>
<evidence type="ECO:0000313" key="3">
    <source>
        <dbReference type="Proteomes" id="UP000321058"/>
    </source>
</evidence>
<reference evidence="2 3" key="1">
    <citation type="submission" date="2019-07" db="EMBL/GenBank/DDBJ databases">
        <title>Whole genome shotgun sequence of Reyranella soli NBRC 108950.</title>
        <authorList>
            <person name="Hosoyama A."/>
            <person name="Uohara A."/>
            <person name="Ohji S."/>
            <person name="Ichikawa N."/>
        </authorList>
    </citation>
    <scope>NUCLEOTIDE SEQUENCE [LARGE SCALE GENOMIC DNA]</scope>
    <source>
        <strain evidence="2 3">NBRC 108950</strain>
    </source>
</reference>
<dbReference type="GO" id="GO:0016787">
    <property type="term" value="F:hydrolase activity"/>
    <property type="evidence" value="ECO:0007669"/>
    <property type="project" value="InterPro"/>
</dbReference>
<evidence type="ECO:0000313" key="2">
    <source>
        <dbReference type="EMBL" id="GEP56868.1"/>
    </source>
</evidence>
<dbReference type="SUPFAM" id="SSF53474">
    <property type="entry name" value="alpha/beta-Hydrolases"/>
    <property type="match status" value="1"/>
</dbReference>
<dbReference type="EMBL" id="BKAJ01000071">
    <property type="protein sequence ID" value="GEP56868.1"/>
    <property type="molecule type" value="Genomic_DNA"/>
</dbReference>
<gene>
    <name evidence="2" type="ORF">RSO01_40340</name>
</gene>
<dbReference type="PANTHER" id="PTHR22946">
    <property type="entry name" value="DIENELACTONE HYDROLASE DOMAIN-CONTAINING PROTEIN-RELATED"/>
    <property type="match status" value="1"/>
</dbReference>
<keyword evidence="3" id="KW-1185">Reference proteome</keyword>
<evidence type="ECO:0000259" key="1">
    <source>
        <dbReference type="Pfam" id="PF01738"/>
    </source>
</evidence>
<dbReference type="InterPro" id="IPR029058">
    <property type="entry name" value="AB_hydrolase_fold"/>
</dbReference>
<feature type="domain" description="Dienelactone hydrolase" evidence="1">
    <location>
        <begin position="111"/>
        <end position="235"/>
    </location>
</feature>
<dbReference type="Gene3D" id="3.40.50.1820">
    <property type="entry name" value="alpha/beta hydrolase"/>
    <property type="match status" value="1"/>
</dbReference>
<dbReference type="Pfam" id="PF01738">
    <property type="entry name" value="DLH"/>
    <property type="match status" value="1"/>
</dbReference>
<comment type="caution">
    <text evidence="2">The sequence shown here is derived from an EMBL/GenBank/DDBJ whole genome shotgun (WGS) entry which is preliminary data.</text>
</comment>